<comment type="caution">
    <text evidence="5">The sequence shown here is derived from an EMBL/GenBank/DDBJ whole genome shotgun (WGS) entry which is preliminary data.</text>
</comment>
<dbReference type="PROSITE" id="PS50112">
    <property type="entry name" value="PAS"/>
    <property type="match status" value="3"/>
</dbReference>
<dbReference type="GO" id="GO:0003824">
    <property type="term" value="F:catalytic activity"/>
    <property type="evidence" value="ECO:0007669"/>
    <property type="project" value="UniProtKB-ARBA"/>
</dbReference>
<dbReference type="Pfam" id="PF13426">
    <property type="entry name" value="PAS_9"/>
    <property type="match status" value="1"/>
</dbReference>
<dbReference type="InterPro" id="IPR001633">
    <property type="entry name" value="EAL_dom"/>
</dbReference>
<proteinExistence type="predicted"/>
<name>A0A8J7FJG0_9NEIS</name>
<dbReference type="SMART" id="SM00267">
    <property type="entry name" value="GGDEF"/>
    <property type="match status" value="1"/>
</dbReference>
<feature type="domain" description="EAL" evidence="3">
    <location>
        <begin position="948"/>
        <end position="1203"/>
    </location>
</feature>
<dbReference type="CDD" id="cd00130">
    <property type="entry name" value="PAS"/>
    <property type="match status" value="4"/>
</dbReference>
<dbReference type="InterPro" id="IPR013655">
    <property type="entry name" value="PAS_fold_3"/>
</dbReference>
<evidence type="ECO:0000313" key="6">
    <source>
        <dbReference type="Proteomes" id="UP000604481"/>
    </source>
</evidence>
<feature type="domain" description="PAS" evidence="1">
    <location>
        <begin position="526"/>
        <end position="599"/>
    </location>
</feature>
<dbReference type="Pfam" id="PF00563">
    <property type="entry name" value="EAL"/>
    <property type="match status" value="1"/>
</dbReference>
<dbReference type="InterPro" id="IPR000700">
    <property type="entry name" value="PAS-assoc_C"/>
</dbReference>
<protein>
    <submittedName>
        <fullName evidence="5">EAL domain-containing protein</fullName>
    </submittedName>
</protein>
<dbReference type="InterPro" id="IPR013767">
    <property type="entry name" value="PAS_fold"/>
</dbReference>
<dbReference type="InterPro" id="IPR000160">
    <property type="entry name" value="GGDEF_dom"/>
</dbReference>
<organism evidence="5 6">
    <name type="scientific">Chitinilyticum piscinae</name>
    <dbReference type="NCBI Taxonomy" id="2866724"/>
    <lineage>
        <taxon>Bacteria</taxon>
        <taxon>Pseudomonadati</taxon>
        <taxon>Pseudomonadota</taxon>
        <taxon>Betaproteobacteria</taxon>
        <taxon>Neisseriales</taxon>
        <taxon>Chitinibacteraceae</taxon>
        <taxon>Chitinilyticum</taxon>
    </lineage>
</organism>
<evidence type="ECO:0000259" key="1">
    <source>
        <dbReference type="PROSITE" id="PS50112"/>
    </source>
</evidence>
<dbReference type="PROSITE" id="PS50887">
    <property type="entry name" value="GGDEF"/>
    <property type="match status" value="1"/>
</dbReference>
<dbReference type="PANTHER" id="PTHR44757:SF2">
    <property type="entry name" value="BIOFILM ARCHITECTURE MAINTENANCE PROTEIN MBAA"/>
    <property type="match status" value="1"/>
</dbReference>
<sequence>MSGIDVLNAPSDTESLAQPLLDDAWQFISQGKLAVLVWDRQLRLLHASAAASELLGRTVEQLGGHFLNELLPVSEHFRLSGQLLNLRPGMPPLALEGWILNSRLQEMRIQWLIWQLDDSRQIGLMYDQRELSALRDEVQMRRELYSALVTQARDAIVLINPHTASIIEFNPAAADMLGYSPAEFGRLQLVELGRLEDINTWLGYAREATNGECVIRDTLLSTKQGTRINVRISSRPVLIQGEVMLATLWTDITPSHHARQEIAALTQHMNQVLRDAQIGAWDYDIPSGIIHVNEQFHSHFSHVFDSLDTHIDEWRKIRHPVDEGNADAALLAHLEGKTPEFEGKWRLMQEDGSWHWYISRGKVIEWADDGAPLRMTGTIIDLSAQQDSLGELIRSETKSRAMLDALSAAIAILNQDGQVITTNAAWERFENRFGVPPSECLRLRPPAGTGSGFQFDELYEAYQAGLHTVLRSELDYFEIEIPSPCGEELQWFLCRMQRVHELNGHVLLAHEDITQQKLIHQAISDTRSRYEELLHNVDGIVWEADPGTHNTTFVSSQCERMLGYPPHSWMQPGFWISCVHPADRAMVMHTAMEKVAVEEDYELEYRFQTRDGRWVWLHDRASVRRNDAGKLQLSGLVIDITARKQAEEQLRLAASVFQYAHEGILITDADNRVIDMNSAFLSMTGYERSELLGQKPAVLRSGRHHRDFYVTMWERIHSQGHWRGEIWNRRKSGELCVDLLTISAVLNTEQQISHYVGVYADITQLKQQEQKLELLAHYDALTGLPNRVLLADRLEQALALARRSGLLLAVCYLDLDDFKPINDRYGHEVGDDLLVEISRRLIDNVRGGDTVARLGGDEFVLLLGNHTSTEECEQALKRILHVVSVPYLYEGDVLRVSASLGVTLYPQDGADAEGLLRHADQAMYSAKQSGANRYHFFDAQQDQQMRSQRQLLDRIARAQADNELQLYYQPKVDMRSGRVIGAEALLRWQHPERGMVMPGEFLPVLESSVLVSDVGYWIIGTVLAQMHSWQSQHDLRIPISVNVSPRQLANADFPLLLAKALARHEHIDPALLEIEIVESAALEDIGRAIRILNICRGMGVRFALDDFGTGYSSLTYFKRLPAEVLKIDQSFVRNMLTDPNDEAIVRAVISLAEAFERKVIAEGVETAQHGELLASLGCHHVQGYGIAKPMPAAAFPQWVRDYEANPRWLD</sequence>
<dbReference type="InterPro" id="IPR035965">
    <property type="entry name" value="PAS-like_dom_sf"/>
</dbReference>
<dbReference type="Gene3D" id="3.30.70.270">
    <property type="match status" value="1"/>
</dbReference>
<feature type="domain" description="PAC" evidence="2">
    <location>
        <begin position="722"/>
        <end position="774"/>
    </location>
</feature>
<dbReference type="InterPro" id="IPR052155">
    <property type="entry name" value="Biofilm_reg_signaling"/>
</dbReference>
<dbReference type="SUPFAM" id="SSF141868">
    <property type="entry name" value="EAL domain-like"/>
    <property type="match status" value="1"/>
</dbReference>
<reference evidence="5 6" key="1">
    <citation type="submission" date="2020-10" db="EMBL/GenBank/DDBJ databases">
        <title>The genome sequence of Chitinilyticum litopenaei 4Y14.</title>
        <authorList>
            <person name="Liu Y."/>
        </authorList>
    </citation>
    <scope>NUCLEOTIDE SEQUENCE [LARGE SCALE GENOMIC DNA]</scope>
    <source>
        <strain evidence="5 6">4Y14</strain>
    </source>
</reference>
<feature type="domain" description="PAS" evidence="1">
    <location>
        <begin position="141"/>
        <end position="184"/>
    </location>
</feature>
<dbReference type="PROSITE" id="PS50883">
    <property type="entry name" value="EAL"/>
    <property type="match status" value="1"/>
</dbReference>
<dbReference type="Gene3D" id="3.20.20.450">
    <property type="entry name" value="EAL domain"/>
    <property type="match status" value="1"/>
</dbReference>
<dbReference type="Pfam" id="PF08448">
    <property type="entry name" value="PAS_4"/>
    <property type="match status" value="1"/>
</dbReference>
<dbReference type="PROSITE" id="PS50113">
    <property type="entry name" value="PAC"/>
    <property type="match status" value="2"/>
</dbReference>
<dbReference type="InterPro" id="IPR035919">
    <property type="entry name" value="EAL_sf"/>
</dbReference>
<dbReference type="Proteomes" id="UP000604481">
    <property type="component" value="Unassembled WGS sequence"/>
</dbReference>
<dbReference type="NCBIfam" id="TIGR00254">
    <property type="entry name" value="GGDEF"/>
    <property type="match status" value="1"/>
</dbReference>
<accession>A0A8J7FJG0</accession>
<dbReference type="SUPFAM" id="SSF55073">
    <property type="entry name" value="Nucleotide cyclase"/>
    <property type="match status" value="1"/>
</dbReference>
<dbReference type="SMART" id="SM00091">
    <property type="entry name" value="PAS"/>
    <property type="match status" value="6"/>
</dbReference>
<dbReference type="InterPro" id="IPR029787">
    <property type="entry name" value="Nucleotide_cyclase"/>
</dbReference>
<dbReference type="AlphaFoldDB" id="A0A8J7FJG0"/>
<dbReference type="RefSeq" id="WP_194114456.1">
    <property type="nucleotide sequence ID" value="NZ_JADFUA010000001.1"/>
</dbReference>
<feature type="domain" description="GGDEF" evidence="4">
    <location>
        <begin position="806"/>
        <end position="939"/>
    </location>
</feature>
<evidence type="ECO:0000259" key="4">
    <source>
        <dbReference type="PROSITE" id="PS50887"/>
    </source>
</evidence>
<dbReference type="CDD" id="cd01948">
    <property type="entry name" value="EAL"/>
    <property type="match status" value="1"/>
</dbReference>
<keyword evidence="6" id="KW-1185">Reference proteome</keyword>
<dbReference type="InterPro" id="IPR001610">
    <property type="entry name" value="PAC"/>
</dbReference>
<dbReference type="Gene3D" id="3.30.450.20">
    <property type="entry name" value="PAS domain"/>
    <property type="match status" value="5"/>
</dbReference>
<evidence type="ECO:0000259" key="2">
    <source>
        <dbReference type="PROSITE" id="PS50113"/>
    </source>
</evidence>
<dbReference type="NCBIfam" id="TIGR00229">
    <property type="entry name" value="sensory_box"/>
    <property type="match status" value="3"/>
</dbReference>
<feature type="domain" description="PAC" evidence="2">
    <location>
        <begin position="601"/>
        <end position="652"/>
    </location>
</feature>
<dbReference type="InterPro" id="IPR000014">
    <property type="entry name" value="PAS"/>
</dbReference>
<dbReference type="CDD" id="cd01949">
    <property type="entry name" value="GGDEF"/>
    <property type="match status" value="1"/>
</dbReference>
<dbReference type="SUPFAM" id="SSF55785">
    <property type="entry name" value="PYP-like sensor domain (PAS domain)"/>
    <property type="match status" value="6"/>
</dbReference>
<dbReference type="EMBL" id="JADFUA010000001">
    <property type="protein sequence ID" value="MBE9607949.1"/>
    <property type="molecule type" value="Genomic_DNA"/>
</dbReference>
<dbReference type="PANTHER" id="PTHR44757">
    <property type="entry name" value="DIGUANYLATE CYCLASE DGCP"/>
    <property type="match status" value="1"/>
</dbReference>
<dbReference type="InterPro" id="IPR013656">
    <property type="entry name" value="PAS_4"/>
</dbReference>
<dbReference type="SMART" id="SM00086">
    <property type="entry name" value="PAC"/>
    <property type="match status" value="3"/>
</dbReference>
<evidence type="ECO:0000313" key="5">
    <source>
        <dbReference type="EMBL" id="MBE9607949.1"/>
    </source>
</evidence>
<feature type="domain" description="PAS" evidence="1">
    <location>
        <begin position="646"/>
        <end position="694"/>
    </location>
</feature>
<dbReference type="FunFam" id="3.30.70.270:FF:000001">
    <property type="entry name" value="Diguanylate cyclase domain protein"/>
    <property type="match status" value="1"/>
</dbReference>
<dbReference type="Pfam" id="PF08447">
    <property type="entry name" value="PAS_3"/>
    <property type="match status" value="2"/>
</dbReference>
<dbReference type="SMART" id="SM00052">
    <property type="entry name" value="EAL"/>
    <property type="match status" value="1"/>
</dbReference>
<gene>
    <name evidence="5" type="ORF">INR99_01175</name>
</gene>
<dbReference type="InterPro" id="IPR043128">
    <property type="entry name" value="Rev_trsase/Diguanyl_cyclase"/>
</dbReference>
<evidence type="ECO:0000259" key="3">
    <source>
        <dbReference type="PROSITE" id="PS50883"/>
    </source>
</evidence>
<dbReference type="Pfam" id="PF00990">
    <property type="entry name" value="GGDEF"/>
    <property type="match status" value="1"/>
</dbReference>
<dbReference type="Pfam" id="PF00989">
    <property type="entry name" value="PAS"/>
    <property type="match status" value="1"/>
</dbReference>